<sequence length="354" mass="40509">MAAVQPKDSAPPRTGHDQGRATADARYWMQILSNYRTPSRMRSIVELVITAVPLVALWTAAWFAFSLGHAWASLLIAIPAGGFLVRLFMIQHDCGHGTFFAGRQANDWVGRVLGVLTLTPYDWWRRAHAIHHATSGNLDRRGIGDIDTLTVREYQALSAFARLRYRLYRHPLVMFVAGPAYLFFLQHRLPFGFMRAGWSPWISTMATNLGIALVVAGLMWLIGIQAFLVVHLPIMLLAAMAGVWLFYVQHQFEHTVWERDGRWTQQQAALYGSSHYDLPAWLHWLTANIGIHHVHHLSSRIPYYRLPVVLRDHPELREIGRITLPESLRCVRLVLWDEAQSRLVSFRDARAARR</sequence>
<feature type="transmembrane region" description="Helical" evidence="2">
    <location>
        <begin position="172"/>
        <end position="189"/>
    </location>
</feature>
<feature type="transmembrane region" description="Helical" evidence="2">
    <location>
        <begin position="201"/>
        <end position="221"/>
    </location>
</feature>
<accession>A0ABS5G4U4</accession>
<dbReference type="InterPro" id="IPR012171">
    <property type="entry name" value="Fatty_acid_desaturase"/>
</dbReference>
<keyword evidence="2" id="KW-0472">Membrane</keyword>
<dbReference type="PANTHER" id="PTHR19353">
    <property type="entry name" value="FATTY ACID DESATURASE 2"/>
    <property type="match status" value="1"/>
</dbReference>
<dbReference type="PANTHER" id="PTHR19353:SF73">
    <property type="entry name" value="FATTY ACID DESATURASE"/>
    <property type="match status" value="1"/>
</dbReference>
<evidence type="ECO:0000313" key="5">
    <source>
        <dbReference type="Proteomes" id="UP001314635"/>
    </source>
</evidence>
<evidence type="ECO:0000256" key="2">
    <source>
        <dbReference type="SAM" id="Phobius"/>
    </source>
</evidence>
<evidence type="ECO:0000256" key="1">
    <source>
        <dbReference type="SAM" id="MobiDB-lite"/>
    </source>
</evidence>
<keyword evidence="2" id="KW-1133">Transmembrane helix</keyword>
<name>A0ABS5G4U4_9BRAD</name>
<proteinExistence type="predicted"/>
<dbReference type="Proteomes" id="UP001314635">
    <property type="component" value="Unassembled WGS sequence"/>
</dbReference>
<gene>
    <name evidence="4" type="ORF">JQ619_11205</name>
</gene>
<feature type="transmembrane region" description="Helical" evidence="2">
    <location>
        <begin position="44"/>
        <end position="65"/>
    </location>
</feature>
<comment type="caution">
    <text evidence="4">The sequence shown here is derived from an EMBL/GenBank/DDBJ whole genome shotgun (WGS) entry which is preliminary data.</text>
</comment>
<dbReference type="CDD" id="cd03507">
    <property type="entry name" value="Delta12-FADS-like"/>
    <property type="match status" value="1"/>
</dbReference>
<evidence type="ECO:0000313" key="4">
    <source>
        <dbReference type="EMBL" id="MBR1136335.1"/>
    </source>
</evidence>
<evidence type="ECO:0000259" key="3">
    <source>
        <dbReference type="Pfam" id="PF00487"/>
    </source>
</evidence>
<feature type="domain" description="Fatty acid desaturase" evidence="3">
    <location>
        <begin position="70"/>
        <end position="313"/>
    </location>
</feature>
<reference evidence="5" key="1">
    <citation type="journal article" date="2021" name="ISME J.">
        <title>Evolutionary origin and ecological implication of a unique nif island in free-living Bradyrhizobium lineages.</title>
        <authorList>
            <person name="Tao J."/>
        </authorList>
    </citation>
    <scope>NUCLEOTIDE SEQUENCE [LARGE SCALE GENOMIC DNA]</scope>
    <source>
        <strain evidence="5">SZCCT0094</strain>
    </source>
</reference>
<dbReference type="InterPro" id="IPR005804">
    <property type="entry name" value="FA_desaturase_dom"/>
</dbReference>
<protein>
    <submittedName>
        <fullName evidence="4">Fatty acid desaturase</fullName>
    </submittedName>
</protein>
<keyword evidence="2" id="KW-0812">Transmembrane</keyword>
<keyword evidence="5" id="KW-1185">Reference proteome</keyword>
<feature type="transmembrane region" description="Helical" evidence="2">
    <location>
        <begin position="228"/>
        <end position="247"/>
    </location>
</feature>
<feature type="region of interest" description="Disordered" evidence="1">
    <location>
        <begin position="1"/>
        <end position="20"/>
    </location>
</feature>
<organism evidence="4 5">
    <name type="scientific">Bradyrhizobium denitrificans</name>
    <dbReference type="NCBI Taxonomy" id="2734912"/>
    <lineage>
        <taxon>Bacteria</taxon>
        <taxon>Pseudomonadati</taxon>
        <taxon>Pseudomonadota</taxon>
        <taxon>Alphaproteobacteria</taxon>
        <taxon>Hyphomicrobiales</taxon>
        <taxon>Nitrobacteraceae</taxon>
        <taxon>Bradyrhizobium</taxon>
    </lineage>
</organism>
<feature type="transmembrane region" description="Helical" evidence="2">
    <location>
        <begin position="71"/>
        <end position="89"/>
    </location>
</feature>
<dbReference type="Pfam" id="PF00487">
    <property type="entry name" value="FA_desaturase"/>
    <property type="match status" value="1"/>
</dbReference>
<dbReference type="EMBL" id="JAFCLK010000009">
    <property type="protein sequence ID" value="MBR1136335.1"/>
    <property type="molecule type" value="Genomic_DNA"/>
</dbReference>